<protein>
    <submittedName>
        <fullName evidence="1">Uncharacterized protein</fullName>
    </submittedName>
</protein>
<evidence type="ECO:0000313" key="3">
    <source>
        <dbReference type="Proteomes" id="UP000663845"/>
    </source>
</evidence>
<sequence>MQGWTARKIIQVICCGNLVLKAPFPNVHTIQIYWEFRVEPNEIVSVGPSSYASEDENILNNEFICNIFSRGLYK</sequence>
<dbReference type="AlphaFoldDB" id="A0A813Y9W3"/>
<proteinExistence type="predicted"/>
<organism evidence="1 3">
    <name type="scientific">Adineta steineri</name>
    <dbReference type="NCBI Taxonomy" id="433720"/>
    <lineage>
        <taxon>Eukaryota</taxon>
        <taxon>Metazoa</taxon>
        <taxon>Spiralia</taxon>
        <taxon>Gnathifera</taxon>
        <taxon>Rotifera</taxon>
        <taxon>Eurotatoria</taxon>
        <taxon>Bdelloidea</taxon>
        <taxon>Adinetida</taxon>
        <taxon>Adinetidae</taxon>
        <taxon>Adineta</taxon>
    </lineage>
</organism>
<accession>A0A813Y9W3</accession>
<evidence type="ECO:0000313" key="1">
    <source>
        <dbReference type="EMBL" id="CAF0881186.1"/>
    </source>
</evidence>
<dbReference type="EMBL" id="CAJOAZ010000124">
    <property type="protein sequence ID" value="CAF3542321.1"/>
    <property type="molecule type" value="Genomic_DNA"/>
</dbReference>
<reference evidence="1" key="1">
    <citation type="submission" date="2021-02" db="EMBL/GenBank/DDBJ databases">
        <authorList>
            <person name="Nowell W R."/>
        </authorList>
    </citation>
    <scope>NUCLEOTIDE SEQUENCE</scope>
</reference>
<gene>
    <name evidence="1" type="ORF">JYZ213_LOCUS9499</name>
    <name evidence="2" type="ORF">OXD698_LOCUS3505</name>
</gene>
<dbReference type="Proteomes" id="UP000663844">
    <property type="component" value="Unassembled WGS sequence"/>
</dbReference>
<name>A0A813Y9W3_9BILA</name>
<comment type="caution">
    <text evidence="1">The sequence shown here is derived from an EMBL/GenBank/DDBJ whole genome shotgun (WGS) entry which is preliminary data.</text>
</comment>
<evidence type="ECO:0000313" key="2">
    <source>
        <dbReference type="EMBL" id="CAF3542321.1"/>
    </source>
</evidence>
<dbReference type="EMBL" id="CAJNOG010000067">
    <property type="protein sequence ID" value="CAF0881186.1"/>
    <property type="molecule type" value="Genomic_DNA"/>
</dbReference>
<dbReference type="Proteomes" id="UP000663845">
    <property type="component" value="Unassembled WGS sequence"/>
</dbReference>